<keyword evidence="6" id="KW-0812">Transmembrane</keyword>
<evidence type="ECO:0000256" key="6">
    <source>
        <dbReference type="SAM" id="Phobius"/>
    </source>
</evidence>
<dbReference type="Gene3D" id="1.10.630.10">
    <property type="entry name" value="Cytochrome P450"/>
    <property type="match status" value="1"/>
</dbReference>
<feature type="transmembrane region" description="Helical" evidence="6">
    <location>
        <begin position="12"/>
        <end position="34"/>
    </location>
</feature>
<dbReference type="GeneTree" id="ENSGT00940000156927"/>
<dbReference type="SUPFAM" id="SSF48264">
    <property type="entry name" value="Cytochrome P450"/>
    <property type="match status" value="1"/>
</dbReference>
<evidence type="ECO:0000313" key="8">
    <source>
        <dbReference type="Proteomes" id="UP000314983"/>
    </source>
</evidence>
<dbReference type="AlphaFoldDB" id="A0A4W4EVD4"/>
<proteinExistence type="inferred from homology"/>
<keyword evidence="6" id="KW-1133">Transmembrane helix</keyword>
<keyword evidence="2 4" id="KW-0349">Heme</keyword>
<reference evidence="8" key="1">
    <citation type="journal article" date="2014" name="Science">
        <title>Nonhuman genetics. Genomic basis for the convergent evolution of electric organs.</title>
        <authorList>
            <person name="Gallant J.R."/>
            <person name="Traeger L.L."/>
            <person name="Volkening J.D."/>
            <person name="Moffett H."/>
            <person name="Chen P.H."/>
            <person name="Novina C.D."/>
            <person name="Phillips G.N.Jr."/>
            <person name="Anand R."/>
            <person name="Wells G.B."/>
            <person name="Pinch M."/>
            <person name="Guth R."/>
            <person name="Unguez G.A."/>
            <person name="Albert J.S."/>
            <person name="Zakon H.H."/>
            <person name="Samanta M.P."/>
            <person name="Sussman M.R."/>
        </authorList>
    </citation>
    <scope>NUCLEOTIDE SEQUENCE [LARGE SCALE GENOMIC DNA]</scope>
</reference>
<dbReference type="Ensembl" id="ENSEEET00000015726.2">
    <property type="protein sequence ID" value="ENSEEEP00000015546.2"/>
    <property type="gene ID" value="ENSEEEG00000024904.1"/>
</dbReference>
<dbReference type="InterPro" id="IPR002401">
    <property type="entry name" value="Cyt_P450_E_grp-I"/>
</dbReference>
<organism evidence="7 8">
    <name type="scientific">Electrophorus electricus</name>
    <name type="common">Electric eel</name>
    <name type="synonym">Gymnotus electricus</name>
    <dbReference type="NCBI Taxonomy" id="8005"/>
    <lineage>
        <taxon>Eukaryota</taxon>
        <taxon>Metazoa</taxon>
        <taxon>Chordata</taxon>
        <taxon>Craniata</taxon>
        <taxon>Vertebrata</taxon>
        <taxon>Euteleostomi</taxon>
        <taxon>Actinopterygii</taxon>
        <taxon>Neopterygii</taxon>
        <taxon>Teleostei</taxon>
        <taxon>Ostariophysi</taxon>
        <taxon>Gymnotiformes</taxon>
        <taxon>Gymnotoidei</taxon>
        <taxon>Gymnotidae</taxon>
        <taxon>Electrophorus</taxon>
    </lineage>
</organism>
<name>A0A4W4EVD4_ELEEL</name>
<evidence type="ECO:0000256" key="4">
    <source>
        <dbReference type="PIRSR" id="PIRSR602401-1"/>
    </source>
</evidence>
<dbReference type="PRINTS" id="PR00385">
    <property type="entry name" value="P450"/>
</dbReference>
<gene>
    <name evidence="7" type="primary">LOC113586723</name>
</gene>
<protein>
    <recommendedName>
        <fullName evidence="9">Cholesterol 24-hydroxylase-like</fullName>
    </recommendedName>
</protein>
<dbReference type="GO" id="GO:0005506">
    <property type="term" value="F:iron ion binding"/>
    <property type="evidence" value="ECO:0007669"/>
    <property type="project" value="InterPro"/>
</dbReference>
<keyword evidence="4 5" id="KW-0479">Metal-binding</keyword>
<evidence type="ECO:0000256" key="2">
    <source>
        <dbReference type="ARBA" id="ARBA00022617"/>
    </source>
</evidence>
<evidence type="ECO:0008006" key="9">
    <source>
        <dbReference type="Google" id="ProtNLM"/>
    </source>
</evidence>
<evidence type="ECO:0000256" key="5">
    <source>
        <dbReference type="RuleBase" id="RU000461"/>
    </source>
</evidence>
<evidence type="ECO:0000313" key="7">
    <source>
        <dbReference type="Ensembl" id="ENSEEEP00000015546.2"/>
    </source>
</evidence>
<feature type="binding site" description="axial binding residue" evidence="4">
    <location>
        <position position="409"/>
    </location>
    <ligand>
        <name>heme</name>
        <dbReference type="ChEBI" id="CHEBI:30413"/>
    </ligand>
    <ligandPart>
        <name>Fe</name>
        <dbReference type="ChEBI" id="CHEBI:18248"/>
    </ligandPart>
</feature>
<dbReference type="GO" id="GO:0033781">
    <property type="term" value="F:cholesterol 24-hydroxylase activity"/>
    <property type="evidence" value="ECO:0007669"/>
    <property type="project" value="InterPro"/>
</dbReference>
<accession>A0A4W4EVD4</accession>
<dbReference type="InterPro" id="IPR036396">
    <property type="entry name" value="Cyt_P450_sf"/>
</dbReference>
<dbReference type="PROSITE" id="PS00086">
    <property type="entry name" value="CYTOCHROME_P450"/>
    <property type="match status" value="1"/>
</dbReference>
<comment type="cofactor">
    <cofactor evidence="4">
        <name>heme</name>
        <dbReference type="ChEBI" id="CHEBI:30413"/>
    </cofactor>
</comment>
<dbReference type="InterPro" id="IPR017972">
    <property type="entry name" value="Cyt_P450_CS"/>
</dbReference>
<reference evidence="8" key="2">
    <citation type="journal article" date="2017" name="Sci. Adv.">
        <title>A tail of two voltages: Proteomic comparison of the three electric organs of the electric eel.</title>
        <authorList>
            <person name="Traeger L.L."/>
            <person name="Sabat G."/>
            <person name="Barrett-Wilt G.A."/>
            <person name="Wells G.B."/>
            <person name="Sussman M.R."/>
        </authorList>
    </citation>
    <scope>NUCLEOTIDE SEQUENCE [LARGE SCALE GENOMIC DNA]</scope>
</reference>
<dbReference type="InterPro" id="IPR001128">
    <property type="entry name" value="Cyt_P450"/>
</dbReference>
<dbReference type="PRINTS" id="PR00463">
    <property type="entry name" value="EP450I"/>
</dbReference>
<dbReference type="GO" id="GO:0020037">
    <property type="term" value="F:heme binding"/>
    <property type="evidence" value="ECO:0007669"/>
    <property type="project" value="InterPro"/>
</dbReference>
<evidence type="ECO:0000256" key="3">
    <source>
        <dbReference type="ARBA" id="ARBA00023004"/>
    </source>
</evidence>
<reference evidence="7" key="4">
    <citation type="submission" date="2025-08" db="UniProtKB">
        <authorList>
            <consortium name="Ensembl"/>
        </authorList>
    </citation>
    <scope>IDENTIFICATION</scope>
</reference>
<dbReference type="InterPro" id="IPR039983">
    <property type="entry name" value="CYP46A1"/>
</dbReference>
<dbReference type="CDD" id="cd20613">
    <property type="entry name" value="CYP46A1-like"/>
    <property type="match status" value="1"/>
</dbReference>
<dbReference type="Proteomes" id="UP000314983">
    <property type="component" value="Chromosome 12"/>
</dbReference>
<keyword evidence="6" id="KW-0472">Membrane</keyword>
<keyword evidence="5" id="KW-0503">Monooxygenase</keyword>
<comment type="similarity">
    <text evidence="1 5">Belongs to the cytochrome P450 family.</text>
</comment>
<reference evidence="7" key="5">
    <citation type="submission" date="2025-09" db="UniProtKB">
        <authorList>
            <consortium name="Ensembl"/>
        </authorList>
    </citation>
    <scope>IDENTIFICATION</scope>
</reference>
<keyword evidence="3 4" id="KW-0408">Iron</keyword>
<dbReference type="PANTHER" id="PTHR24293">
    <property type="entry name" value="CYTOCHROME P450 FAMILY 46 SUBFAMILY A"/>
    <property type="match status" value="1"/>
</dbReference>
<dbReference type="PANTHER" id="PTHR24293:SF0">
    <property type="entry name" value="CYP46A1 PROTEIN-RELATED"/>
    <property type="match status" value="1"/>
</dbReference>
<keyword evidence="5" id="KW-0560">Oxidoreductase</keyword>
<keyword evidence="8" id="KW-1185">Reference proteome</keyword>
<dbReference type="Pfam" id="PF00067">
    <property type="entry name" value="p450"/>
    <property type="match status" value="2"/>
</dbReference>
<reference evidence="7" key="3">
    <citation type="submission" date="2020-05" db="EMBL/GenBank/DDBJ databases">
        <title>Electrophorus electricus (electric eel) genome, fEleEle1, primary haplotype.</title>
        <authorList>
            <person name="Myers G."/>
            <person name="Meyer A."/>
            <person name="Fedrigo O."/>
            <person name="Formenti G."/>
            <person name="Rhie A."/>
            <person name="Tracey A."/>
            <person name="Sims Y."/>
            <person name="Jarvis E.D."/>
        </authorList>
    </citation>
    <scope>NUCLEOTIDE SEQUENCE [LARGE SCALE GENOMIC DNA]</scope>
</reference>
<evidence type="ECO:0000256" key="1">
    <source>
        <dbReference type="ARBA" id="ARBA00010617"/>
    </source>
</evidence>
<dbReference type="GO" id="GO:0006707">
    <property type="term" value="P:cholesterol catabolic process"/>
    <property type="evidence" value="ECO:0007669"/>
    <property type="project" value="InterPro"/>
</dbReference>
<sequence length="465" mass="54146">MALYQIVAEWTTYLTFYLLCAVFIAFVGYCLYVWHIHQKYDHIPGPPRDNFLLGHIPTFRREMNSDRVIHDRFLEWTEKYGPVYRINTFHTVSLVVSCPEATKISHVSWPLCRFLGNGLVTAVDHDTWYKQRRIMDPAFSSSYLRGLMDTFNERAECLMQHLEVIAEERTIANMHRMVNCVTLDVICKVAFGVDLDLLKHPDSPFPNAIDLCLQGMIQDIRDPFFRHSPWNRKKVREIQEAVKLLRTTGAKWINQRRKAVENAEDVPKDILTKILKTAEELKADGEENHEVMLDNFVTFFIAGQETTASQLSFAIMELGRHPEILKRTKEEVDEVLGTRRDVLYEDLGKLTYLTQVSWEVFLINFSSYITSRMEKFFKDPLKFDPERFHPDASKPYFSYYPFSLGPRSCLGQTFSQMEAKVVLTKFLQRFDFSLVPGQSFDIKDTGSLRPRSGVLCTIKHCRKYG</sequence>